<dbReference type="PROSITE" id="PS51387">
    <property type="entry name" value="FAD_PCMH"/>
    <property type="match status" value="1"/>
</dbReference>
<dbReference type="EMBL" id="CP003349">
    <property type="protein sequence ID" value="AFD08880.1"/>
    <property type="molecule type" value="Genomic_DNA"/>
</dbReference>
<protein>
    <submittedName>
        <fullName evidence="2">FAD/FMN-dependent dehydrogenase</fullName>
    </submittedName>
</protein>
<dbReference type="InterPro" id="IPR036318">
    <property type="entry name" value="FAD-bd_PCMH-like_sf"/>
</dbReference>
<accession>H8KLJ3</accession>
<dbReference type="PANTHER" id="PTHR43762">
    <property type="entry name" value="L-GULONOLACTONE OXIDASE"/>
    <property type="match status" value="1"/>
</dbReference>
<sequence length="538" mass="59780">MPATYPKGIEVIPNFTEWENCHQNFKHAFKKDASFKLRMPDNNASDEENYRGVTANMQWLIQHAIDNGLPLRAMGSGWSLSEVAVSEGGIIDTKSLNLAFNIGKNFVSSDYSGDHKNLFLVECGTSIDELNEMLEERGDIKRCLRASGASNGQSIAGATSTGTHGSAFKVGAVHDTIVGLHLVVGPSRHVWLERKSYPVASDQFINWLGAELLKDDDLFNAAVVSFGSFGIIHGILLETEPIFLLEEKRSGQIAYSEQLKNAINSLDLTDLFETLDLPKDDAEKQLYHFELIVNPHHFKPDDAAWGVYMKTIYKKAYGDYTKRPADTDGFTYGNHTLGVIEFLMDDTGFTLNVVPKLVNKLFPLAFKPGEPITGTIGEIFTNTKFRGKVASAAIGIDIKHATAVIDVALDINKNTPFAGAIALRFVKGTRALLGFTHFPQTCVLELDGVDAPGSRDFFKKVWQRLEELGIPYTLHWGKINFLLSPERVRKMYGNENVDKWLASRNALLTPECRKVFNNKFLEQCGLTEDTLVPESPIV</sequence>
<dbReference type="GO" id="GO:0016899">
    <property type="term" value="F:oxidoreductase activity, acting on the CH-OH group of donors, oxygen as acceptor"/>
    <property type="evidence" value="ECO:0007669"/>
    <property type="project" value="InterPro"/>
</dbReference>
<dbReference type="InterPro" id="IPR016169">
    <property type="entry name" value="FAD-bd_PCMH_sub2"/>
</dbReference>
<proteinExistence type="predicted"/>
<dbReference type="Gene3D" id="3.30.465.10">
    <property type="match status" value="1"/>
</dbReference>
<dbReference type="RefSeq" id="WP_014682103.1">
    <property type="nucleotide sequence ID" value="NC_017770.1"/>
</dbReference>
<dbReference type="KEGG" id="scn:Solca_3883"/>
<dbReference type="OrthoDB" id="9800184at2"/>
<feature type="domain" description="FAD-binding PCMH-type" evidence="1">
    <location>
        <begin position="40"/>
        <end position="242"/>
    </location>
</feature>
<dbReference type="PANTHER" id="PTHR43762:SF1">
    <property type="entry name" value="D-ARABINONO-1,4-LACTONE OXIDASE"/>
    <property type="match status" value="1"/>
</dbReference>
<dbReference type="eggNOG" id="COG0277">
    <property type="taxonomic scope" value="Bacteria"/>
</dbReference>
<organism evidence="2 3">
    <name type="scientific">Solitalea canadensis (strain ATCC 29591 / DSM 3403 / JCM 21819 / LMG 8368 / NBRC 15130 / NCIMB 12057 / USAM 9D)</name>
    <name type="common">Flexibacter canadensis</name>
    <dbReference type="NCBI Taxonomy" id="929556"/>
    <lineage>
        <taxon>Bacteria</taxon>
        <taxon>Pseudomonadati</taxon>
        <taxon>Bacteroidota</taxon>
        <taxon>Sphingobacteriia</taxon>
        <taxon>Sphingobacteriales</taxon>
        <taxon>Sphingobacteriaceae</taxon>
        <taxon>Solitalea</taxon>
    </lineage>
</organism>
<gene>
    <name evidence="2" type="ordered locus">Solca_3883</name>
</gene>
<dbReference type="InterPro" id="IPR016166">
    <property type="entry name" value="FAD-bd_PCMH"/>
</dbReference>
<dbReference type="AlphaFoldDB" id="H8KLJ3"/>
<reference evidence="2" key="1">
    <citation type="submission" date="2012-02" db="EMBL/GenBank/DDBJ databases">
        <title>The complete genome of Solitalea canadensis DSM 3403.</title>
        <authorList>
            <consortium name="US DOE Joint Genome Institute (JGI-PGF)"/>
            <person name="Lucas S."/>
            <person name="Copeland A."/>
            <person name="Lapidus A."/>
            <person name="Glavina del Rio T."/>
            <person name="Dalin E."/>
            <person name="Tice H."/>
            <person name="Bruce D."/>
            <person name="Goodwin L."/>
            <person name="Pitluck S."/>
            <person name="Peters L."/>
            <person name="Ovchinnikova G."/>
            <person name="Lu M."/>
            <person name="Kyrpides N."/>
            <person name="Mavromatis K."/>
            <person name="Ivanova N."/>
            <person name="Brettin T."/>
            <person name="Detter J.C."/>
            <person name="Han C."/>
            <person name="Larimer F."/>
            <person name="Land M."/>
            <person name="Hauser L."/>
            <person name="Markowitz V."/>
            <person name="Cheng J.-F."/>
            <person name="Hugenholtz P."/>
            <person name="Woyke T."/>
            <person name="Wu D."/>
            <person name="Spring S."/>
            <person name="Schroeder M."/>
            <person name="Kopitz M."/>
            <person name="Brambilla E."/>
            <person name="Klenk H.-P."/>
            <person name="Eisen J.A."/>
        </authorList>
    </citation>
    <scope>NUCLEOTIDE SEQUENCE</scope>
    <source>
        <strain evidence="2">DSM 3403</strain>
    </source>
</reference>
<evidence type="ECO:0000259" key="1">
    <source>
        <dbReference type="PROSITE" id="PS51387"/>
    </source>
</evidence>
<evidence type="ECO:0000313" key="2">
    <source>
        <dbReference type="EMBL" id="AFD08880.1"/>
    </source>
</evidence>
<dbReference type="InterPro" id="IPR006094">
    <property type="entry name" value="Oxid_FAD_bind_N"/>
</dbReference>
<dbReference type="HOGENOM" id="CLU_513710_0_0_10"/>
<name>H8KLJ3_SOLCM</name>
<dbReference type="Pfam" id="PF01565">
    <property type="entry name" value="FAD_binding_4"/>
    <property type="match status" value="1"/>
</dbReference>
<dbReference type="Proteomes" id="UP000007590">
    <property type="component" value="Chromosome"/>
</dbReference>
<dbReference type="STRING" id="929556.Solca_3883"/>
<keyword evidence="3" id="KW-1185">Reference proteome</keyword>
<dbReference type="GO" id="GO:0071949">
    <property type="term" value="F:FAD binding"/>
    <property type="evidence" value="ECO:0007669"/>
    <property type="project" value="InterPro"/>
</dbReference>
<dbReference type="SUPFAM" id="SSF56176">
    <property type="entry name" value="FAD-binding/transporter-associated domain-like"/>
    <property type="match status" value="1"/>
</dbReference>
<evidence type="ECO:0000313" key="3">
    <source>
        <dbReference type="Proteomes" id="UP000007590"/>
    </source>
</evidence>
<dbReference type="InterPro" id="IPR010031">
    <property type="entry name" value="FAD_lactone_oxidase-like"/>
</dbReference>